<dbReference type="EMBL" id="BTRK01000005">
    <property type="protein sequence ID" value="GMR52654.1"/>
    <property type="molecule type" value="Genomic_DNA"/>
</dbReference>
<evidence type="ECO:0000313" key="1">
    <source>
        <dbReference type="EMBL" id="GMR52654.1"/>
    </source>
</evidence>
<dbReference type="AlphaFoldDB" id="A0AAN5CXT4"/>
<reference evidence="2" key="1">
    <citation type="submission" date="2022-10" db="EMBL/GenBank/DDBJ databases">
        <title>Genome assembly of Pristionchus species.</title>
        <authorList>
            <person name="Yoshida K."/>
            <person name="Sommer R.J."/>
        </authorList>
    </citation>
    <scope>NUCLEOTIDE SEQUENCE [LARGE SCALE GENOMIC DNA]</scope>
    <source>
        <strain evidence="2">RS5460</strain>
    </source>
</reference>
<feature type="non-terminal residue" evidence="1">
    <location>
        <position position="1"/>
    </location>
</feature>
<keyword evidence="2" id="KW-1185">Reference proteome</keyword>
<accession>A0AAN5CXT4</accession>
<organism evidence="1 2">
    <name type="scientific">Pristionchus mayeri</name>
    <dbReference type="NCBI Taxonomy" id="1317129"/>
    <lineage>
        <taxon>Eukaryota</taxon>
        <taxon>Metazoa</taxon>
        <taxon>Ecdysozoa</taxon>
        <taxon>Nematoda</taxon>
        <taxon>Chromadorea</taxon>
        <taxon>Rhabditida</taxon>
        <taxon>Rhabditina</taxon>
        <taxon>Diplogasteromorpha</taxon>
        <taxon>Diplogasteroidea</taxon>
        <taxon>Neodiplogasteridae</taxon>
        <taxon>Pristionchus</taxon>
    </lineage>
</organism>
<dbReference type="Proteomes" id="UP001328107">
    <property type="component" value="Unassembled WGS sequence"/>
</dbReference>
<protein>
    <submittedName>
        <fullName evidence="1">Uncharacterized protein</fullName>
    </submittedName>
</protein>
<gene>
    <name evidence="1" type="ORF">PMAYCL1PPCAC_22849</name>
</gene>
<feature type="non-terminal residue" evidence="1">
    <location>
        <position position="74"/>
    </location>
</feature>
<name>A0AAN5CXT4_9BILA</name>
<sequence length="74" mass="8675">DYLELLKKFEDVNLQNEKMFVTIELIKEELRMNEEQLEPKVTESIDSAAQTDQSLGVINVLTETKIEQDQEMEE</sequence>
<comment type="caution">
    <text evidence="1">The sequence shown here is derived from an EMBL/GenBank/DDBJ whole genome shotgun (WGS) entry which is preliminary data.</text>
</comment>
<proteinExistence type="predicted"/>
<evidence type="ECO:0000313" key="2">
    <source>
        <dbReference type="Proteomes" id="UP001328107"/>
    </source>
</evidence>